<protein>
    <recommendedName>
        <fullName evidence="3">Mu-like prophage protein gp36</fullName>
    </recommendedName>
</protein>
<evidence type="ECO:0000313" key="2">
    <source>
        <dbReference type="Proteomes" id="UP000012046"/>
    </source>
</evidence>
<dbReference type="PATRIC" id="fig|1129374.4.peg.3135"/>
<dbReference type="RefSeq" id="WP_008951692.1">
    <property type="nucleotide sequence ID" value="NZ_AHTH01000050.1"/>
</dbReference>
<keyword evidence="2" id="KW-1185">Reference proteome</keyword>
<dbReference type="EMBL" id="AHTH01000050">
    <property type="protein sequence ID" value="EHR39601.1"/>
    <property type="molecule type" value="Genomic_DNA"/>
</dbReference>
<reference evidence="1 2" key="1">
    <citation type="journal article" date="2012" name="J. Bacteriol.">
        <title>Genome Sequence of Extracellular-Protease-Producing Alishewanella jeotgali Isolated from Traditional Korean Fermented Seafood.</title>
        <authorList>
            <person name="Jung J."/>
            <person name="Chun J."/>
            <person name="Park W."/>
        </authorList>
    </citation>
    <scope>NUCLEOTIDE SEQUENCE [LARGE SCALE GENOMIC DNA]</scope>
    <source>
        <strain evidence="1 2">KCTC 22429</strain>
    </source>
</reference>
<dbReference type="Pfam" id="PF07030">
    <property type="entry name" value="Phage_Mu_Gp36"/>
    <property type="match status" value="1"/>
</dbReference>
<dbReference type="InterPro" id="IPR009752">
    <property type="entry name" value="Phage_Mu_GpJ"/>
</dbReference>
<proteinExistence type="predicted"/>
<sequence length="141" mass="15183">MYASVADMISRFGEHDLALLSWREGAADGEINTPVVEQALADATAEINGYIGGRYKLPLAQVPAVLTGHCCSIARYLLNGDRAPEQVTDRYKAVIRFLEAVGKGDLQLGLADDQPSQPTGTIAVMQSDGLVFSRRNSKGFI</sequence>
<gene>
    <name evidence="1" type="ORF">AJE_15809</name>
</gene>
<dbReference type="eggNOG" id="COG4387">
    <property type="taxonomic scope" value="Bacteria"/>
</dbReference>
<evidence type="ECO:0008006" key="3">
    <source>
        <dbReference type="Google" id="ProtNLM"/>
    </source>
</evidence>
<dbReference type="Proteomes" id="UP000012046">
    <property type="component" value="Unassembled WGS sequence"/>
</dbReference>
<dbReference type="STRING" id="1129374.AJE_15809"/>
<name>H3ZIF1_9ALTE</name>
<evidence type="ECO:0000313" key="1">
    <source>
        <dbReference type="EMBL" id="EHR39601.1"/>
    </source>
</evidence>
<organism evidence="1 2">
    <name type="scientific">Alishewanella jeotgali KCTC 22429</name>
    <dbReference type="NCBI Taxonomy" id="1129374"/>
    <lineage>
        <taxon>Bacteria</taxon>
        <taxon>Pseudomonadati</taxon>
        <taxon>Pseudomonadota</taxon>
        <taxon>Gammaproteobacteria</taxon>
        <taxon>Alteromonadales</taxon>
        <taxon>Alteromonadaceae</taxon>
        <taxon>Alishewanella</taxon>
    </lineage>
</organism>
<accession>H3ZIF1</accession>
<dbReference type="AlphaFoldDB" id="H3ZIF1"/>
<comment type="caution">
    <text evidence="1">The sequence shown here is derived from an EMBL/GenBank/DDBJ whole genome shotgun (WGS) entry which is preliminary data.</text>
</comment>